<evidence type="ECO:0000313" key="2">
    <source>
        <dbReference type="Proteomes" id="UP001163223"/>
    </source>
</evidence>
<accession>A0ACD4NMY4</accession>
<dbReference type="Proteomes" id="UP001163223">
    <property type="component" value="Chromosome"/>
</dbReference>
<proteinExistence type="predicted"/>
<organism evidence="1 2">
    <name type="scientific">Antarcticirhabdus aurantiaca</name>
    <dbReference type="NCBI Taxonomy" id="2606717"/>
    <lineage>
        <taxon>Bacteria</taxon>
        <taxon>Pseudomonadati</taxon>
        <taxon>Pseudomonadota</taxon>
        <taxon>Alphaproteobacteria</taxon>
        <taxon>Hyphomicrobiales</taxon>
        <taxon>Aurantimonadaceae</taxon>
        <taxon>Antarcticirhabdus</taxon>
    </lineage>
</organism>
<dbReference type="EMBL" id="CP113520">
    <property type="protein sequence ID" value="WAJ28214.1"/>
    <property type="molecule type" value="Genomic_DNA"/>
</dbReference>
<name>A0ACD4NMY4_9HYPH</name>
<sequence>MRHDRDPPRVDFGPILARAELLGREFARTAAHHDATGDFPFDNFDALFAAGLLVACPR</sequence>
<reference evidence="1" key="1">
    <citation type="submission" date="2022-11" db="EMBL/GenBank/DDBJ databases">
        <title>beta-Carotene-producing bacterium, Jeongeuplla avenae sp. nov., alleviates the salt stress of Arabidopsis seedlings.</title>
        <authorList>
            <person name="Jiang L."/>
            <person name="Lee J."/>
        </authorList>
    </citation>
    <scope>NUCLEOTIDE SEQUENCE</scope>
    <source>
        <strain evidence="1">DY_R2A_6</strain>
    </source>
</reference>
<gene>
    <name evidence="1" type="ORF">OXU80_25905</name>
</gene>
<keyword evidence="2" id="KW-1185">Reference proteome</keyword>
<evidence type="ECO:0000313" key="1">
    <source>
        <dbReference type="EMBL" id="WAJ28214.1"/>
    </source>
</evidence>
<protein>
    <submittedName>
        <fullName evidence="1">Uncharacterized protein</fullName>
    </submittedName>
</protein>